<feature type="chain" id="PRO_5038717765" evidence="2">
    <location>
        <begin position="22"/>
        <end position="436"/>
    </location>
</feature>
<dbReference type="EMBL" id="ADKM02000085">
    <property type="protein sequence ID" value="EGC02890.1"/>
    <property type="molecule type" value="Genomic_DNA"/>
</dbReference>
<name>E9SCY0_RUMAL</name>
<feature type="signal peptide" evidence="2">
    <location>
        <begin position="1"/>
        <end position="21"/>
    </location>
</feature>
<dbReference type="Proteomes" id="UP000004259">
    <property type="component" value="Unassembled WGS sequence"/>
</dbReference>
<feature type="compositionally biased region" description="Acidic residues" evidence="1">
    <location>
        <begin position="242"/>
        <end position="251"/>
    </location>
</feature>
<evidence type="ECO:0000313" key="3">
    <source>
        <dbReference type="EMBL" id="EGC02890.1"/>
    </source>
</evidence>
<dbReference type="SUPFAM" id="SSF109998">
    <property type="entry name" value="Triger factor/SurA peptide-binding domain-like"/>
    <property type="match status" value="1"/>
</dbReference>
<sequence length="436" mass="48847">MKNLKKALAALAASAMMFSMAGCSDTRYAMTYNGGEKVNAGVYIYNLYTEMSYELTMAYYTTGAATIDLDSDKDGKKLREYLVEEARKATKEYAAITYEFNKLGLELTDEELSTVNDSVKSVWEQSGELLEEEGVSKESVRQVYKAQTMRTRLFDYYYAADGVEGVSDDVMKQYVEDNYVRYKAVKIPKSAAEDATEKDNENKENESVRDEFLAKAEGMTFDEFDAIIDEYNAYAQAKQEEETSAEEDAADDGTVGPVMGEETDTEVEAPEEEVPAEEGNESAAESESGLEEEAVLDEEEESVDVSELATADEDEAANSNEVMFNYGEMDEESKASENGKLVEFINGLDINKVTAYDDDSFYYIVIKGDITENSADYAETNHDSLLQTMKGEEFQTKIDSWVEEIGISENSDAIKRYTAQAVYDKQSEYYNKHSNV</sequence>
<dbReference type="AlphaFoldDB" id="E9SCY0"/>
<feature type="region of interest" description="Disordered" evidence="1">
    <location>
        <begin position="237"/>
        <end position="319"/>
    </location>
</feature>
<dbReference type="STRING" id="246199.CUS_6734"/>
<evidence type="ECO:0000256" key="2">
    <source>
        <dbReference type="SAM" id="SignalP"/>
    </source>
</evidence>
<organism evidence="3 4">
    <name type="scientific">Ruminococcus albus 8</name>
    <dbReference type="NCBI Taxonomy" id="246199"/>
    <lineage>
        <taxon>Bacteria</taxon>
        <taxon>Bacillati</taxon>
        <taxon>Bacillota</taxon>
        <taxon>Clostridia</taxon>
        <taxon>Eubacteriales</taxon>
        <taxon>Oscillospiraceae</taxon>
        <taxon>Ruminococcus</taxon>
    </lineage>
</organism>
<accession>E9SCY0</accession>
<keyword evidence="4" id="KW-1185">Reference proteome</keyword>
<dbReference type="PROSITE" id="PS51257">
    <property type="entry name" value="PROKAR_LIPOPROTEIN"/>
    <property type="match status" value="1"/>
</dbReference>
<keyword evidence="3" id="KW-0449">Lipoprotein</keyword>
<dbReference type="RefSeq" id="WP_002849932.1">
    <property type="nucleotide sequence ID" value="NZ_ADKM02000085.1"/>
</dbReference>
<gene>
    <name evidence="3" type="ORF">CUS_6734</name>
</gene>
<reference evidence="3 4" key="1">
    <citation type="submission" date="2011-02" db="EMBL/GenBank/DDBJ databases">
        <authorList>
            <person name="Nelson K.E."/>
            <person name="Sutton G."/>
            <person name="Torralba M."/>
            <person name="Durkin S."/>
            <person name="Harkins D."/>
            <person name="Montgomery R."/>
            <person name="Ziemer C."/>
            <person name="Klaassens E."/>
            <person name="Ocuiv P."/>
            <person name="Morrison M."/>
        </authorList>
    </citation>
    <scope>NUCLEOTIDE SEQUENCE [LARGE SCALE GENOMIC DNA]</scope>
    <source>
        <strain evidence="3 4">8</strain>
    </source>
</reference>
<dbReference type="InterPro" id="IPR027304">
    <property type="entry name" value="Trigger_fact/SurA_dom_sf"/>
</dbReference>
<comment type="caution">
    <text evidence="3">The sequence shown here is derived from an EMBL/GenBank/DDBJ whole genome shotgun (WGS) entry which is preliminary data.</text>
</comment>
<keyword evidence="2" id="KW-0732">Signal</keyword>
<feature type="compositionally biased region" description="Basic and acidic residues" evidence="1">
    <location>
        <begin position="191"/>
        <end position="209"/>
    </location>
</feature>
<dbReference type="eggNOG" id="COG0760">
    <property type="taxonomic scope" value="Bacteria"/>
</dbReference>
<feature type="region of interest" description="Disordered" evidence="1">
    <location>
        <begin position="190"/>
        <end position="209"/>
    </location>
</feature>
<feature type="compositionally biased region" description="Acidic residues" evidence="1">
    <location>
        <begin position="288"/>
        <end position="316"/>
    </location>
</feature>
<feature type="compositionally biased region" description="Acidic residues" evidence="1">
    <location>
        <begin position="261"/>
        <end position="280"/>
    </location>
</feature>
<evidence type="ECO:0000256" key="1">
    <source>
        <dbReference type="SAM" id="MobiDB-lite"/>
    </source>
</evidence>
<evidence type="ECO:0000313" key="4">
    <source>
        <dbReference type="Proteomes" id="UP000004259"/>
    </source>
</evidence>
<proteinExistence type="predicted"/>
<dbReference type="OrthoDB" id="1816963at2"/>
<protein>
    <submittedName>
        <fullName evidence="3">Putative lipoprotein</fullName>
    </submittedName>
</protein>